<dbReference type="InterPro" id="IPR023296">
    <property type="entry name" value="Glyco_hydro_beta-prop_sf"/>
</dbReference>
<proteinExistence type="predicted"/>
<dbReference type="Proteomes" id="UP000580910">
    <property type="component" value="Unassembled WGS sequence"/>
</dbReference>
<dbReference type="SUPFAM" id="SSF75005">
    <property type="entry name" value="Arabinanase/levansucrase/invertase"/>
    <property type="match status" value="1"/>
</dbReference>
<accession>A0A7W3P7U0</accession>
<organism evidence="1 2">
    <name type="scientific">Nocardioides ginsengisegetis</name>
    <dbReference type="NCBI Taxonomy" id="661491"/>
    <lineage>
        <taxon>Bacteria</taxon>
        <taxon>Bacillati</taxon>
        <taxon>Actinomycetota</taxon>
        <taxon>Actinomycetes</taxon>
        <taxon>Propionibacteriales</taxon>
        <taxon>Nocardioidaceae</taxon>
        <taxon>Nocardioides</taxon>
    </lineage>
</organism>
<evidence type="ECO:0000313" key="1">
    <source>
        <dbReference type="EMBL" id="MBA8801748.1"/>
    </source>
</evidence>
<keyword evidence="2" id="KW-1185">Reference proteome</keyword>
<evidence type="ECO:0000313" key="2">
    <source>
        <dbReference type="Proteomes" id="UP000580910"/>
    </source>
</evidence>
<dbReference type="EMBL" id="JACGXA010000001">
    <property type="protein sequence ID" value="MBA8801748.1"/>
    <property type="molecule type" value="Genomic_DNA"/>
</dbReference>
<comment type="caution">
    <text evidence="1">The sequence shown here is derived from an EMBL/GenBank/DDBJ whole genome shotgun (WGS) entry which is preliminary data.</text>
</comment>
<protein>
    <submittedName>
        <fullName evidence="1">Uncharacterized protein</fullName>
    </submittedName>
</protein>
<reference evidence="1 2" key="1">
    <citation type="submission" date="2020-07" db="EMBL/GenBank/DDBJ databases">
        <title>Sequencing the genomes of 1000 actinobacteria strains.</title>
        <authorList>
            <person name="Klenk H.-P."/>
        </authorList>
    </citation>
    <scope>NUCLEOTIDE SEQUENCE [LARGE SCALE GENOMIC DNA]</scope>
    <source>
        <strain evidence="1 2">DSM 21349</strain>
    </source>
</reference>
<dbReference type="AlphaFoldDB" id="A0A7W3P7U0"/>
<name>A0A7W3P7U0_9ACTN</name>
<sequence length="456" mass="48403">MLPRFEIVGRRRPVDLVSPGSALVDAATAGAVEWATPHPAPYAAVVATGPPTSGTLTLSLTGGDVRLSGEYDASRGAVGLTVRAGGATTTHASRRSGRATAPVDGVALTLTGTHLTVLTHEAGTWLARGRVNLAERCDTRDEVWLASLVTAVDGPVERLTAGGFGQLGLRDVRLVTREDGSPVRDGDDLLLSATSAGPGFFDTAHTSLWRLSPALDLAHVSDVFFRRPDRPGVFGDHATHVVRRDDDWLVATSTWGDFDRRRPGASVAITLATTRADLLAGRHVLDTRPLAVPTTGLRSVGVWDPHLVRIGDTWHVGFVSAPKFFRFHPALAAGPSLDELTLVGADTGRIATEGTTLVRLDDGWRVLASDGRDGRRGQRRGYPVYDLALAEVGGLDAPYPTNIPWPTLVREDDGWLMVGFNGASYGGRLVGYGSHGDVVLMRTSPADRIGIPAGHD</sequence>
<dbReference type="RefSeq" id="WP_182535742.1">
    <property type="nucleotide sequence ID" value="NZ_JACGXA010000001.1"/>
</dbReference>
<gene>
    <name evidence="1" type="ORF">FB382_000039</name>
</gene>